<organism evidence="1">
    <name type="scientific">Sipha flava</name>
    <name type="common">yellow sugarcane aphid</name>
    <dbReference type="NCBI Taxonomy" id="143950"/>
    <lineage>
        <taxon>Eukaryota</taxon>
        <taxon>Metazoa</taxon>
        <taxon>Ecdysozoa</taxon>
        <taxon>Arthropoda</taxon>
        <taxon>Hexapoda</taxon>
        <taxon>Insecta</taxon>
        <taxon>Pterygota</taxon>
        <taxon>Neoptera</taxon>
        <taxon>Paraneoptera</taxon>
        <taxon>Hemiptera</taxon>
        <taxon>Sternorrhyncha</taxon>
        <taxon>Aphidomorpha</taxon>
        <taxon>Aphidoidea</taxon>
        <taxon>Aphididae</taxon>
        <taxon>Sipha</taxon>
    </lineage>
</organism>
<dbReference type="EMBL" id="GGMS01004283">
    <property type="protein sequence ID" value="MBY73486.1"/>
    <property type="molecule type" value="Transcribed_RNA"/>
</dbReference>
<sequence length="276" mass="30585">MLASVNQPEKMWNTRTARVSVYSRKSLSDGIYTTIGPGLRHGTPTRLKVRKAFSSSASRRTIDGNPSHVRGIRSLGADLGRAHDSWSNNNGLWRDGNRKSSVGPRVRSRHTCLCTARENSARPIVRISLLYSTELYSTLTVFTTAFGIWYLCAAADRHNDPVTLRETTSTLAVPPITRAPRRRRAHYRRRTRGPPPYLRRRRSMVVVRSLSSVYGGPRVHQRRLFGGDGTPDGTATAATTTDYRCTGAAARRRPDAEIRTYACGRVLGPVHGTAVG</sequence>
<gene>
    <name evidence="1" type="ORF">g.102494</name>
</gene>
<protein>
    <submittedName>
        <fullName evidence="1">Uncharacterized protein</fullName>
    </submittedName>
</protein>
<proteinExistence type="predicted"/>
<evidence type="ECO:0000313" key="1">
    <source>
        <dbReference type="EMBL" id="MBY73486.1"/>
    </source>
</evidence>
<dbReference type="AlphaFoldDB" id="A0A2S2Q6W8"/>
<name>A0A2S2Q6W8_9HEMI</name>
<accession>A0A2S2Q6W8</accession>
<reference evidence="1" key="1">
    <citation type="submission" date="2018-04" db="EMBL/GenBank/DDBJ databases">
        <title>Transcriptome assembly of Sipha flava.</title>
        <authorList>
            <person name="Scully E.D."/>
            <person name="Geib S.M."/>
            <person name="Palmer N.A."/>
            <person name="Koch K."/>
            <person name="Bradshaw J."/>
            <person name="Heng-Moss T."/>
            <person name="Sarath G."/>
        </authorList>
    </citation>
    <scope>NUCLEOTIDE SEQUENCE</scope>
</reference>